<evidence type="ECO:0000313" key="2">
    <source>
        <dbReference type="Proteomes" id="UP001501237"/>
    </source>
</evidence>
<dbReference type="InterPro" id="IPR021398">
    <property type="entry name" value="DUF3037"/>
</dbReference>
<organism evidence="1 2">
    <name type="scientific">Actinocorallia longicatena</name>
    <dbReference type="NCBI Taxonomy" id="111803"/>
    <lineage>
        <taxon>Bacteria</taxon>
        <taxon>Bacillati</taxon>
        <taxon>Actinomycetota</taxon>
        <taxon>Actinomycetes</taxon>
        <taxon>Streptosporangiales</taxon>
        <taxon>Thermomonosporaceae</taxon>
        <taxon>Actinocorallia</taxon>
    </lineage>
</organism>
<evidence type="ECO:0000313" key="1">
    <source>
        <dbReference type="EMBL" id="GAA3196245.1"/>
    </source>
</evidence>
<comment type="caution">
    <text evidence="1">The sequence shown here is derived from an EMBL/GenBank/DDBJ whole genome shotgun (WGS) entry which is preliminary data.</text>
</comment>
<gene>
    <name evidence="1" type="ORF">GCM10010468_06760</name>
</gene>
<dbReference type="RefSeq" id="WP_344822876.1">
    <property type="nucleotide sequence ID" value="NZ_BAAAUV010000002.1"/>
</dbReference>
<proteinExistence type="predicted"/>
<protein>
    <submittedName>
        <fullName evidence="1">DUF3037 domain-containing protein</fullName>
    </submittedName>
</protein>
<dbReference type="Pfam" id="PF11236">
    <property type="entry name" value="DUF3037"/>
    <property type="match status" value="1"/>
</dbReference>
<dbReference type="Proteomes" id="UP001501237">
    <property type="component" value="Unassembled WGS sequence"/>
</dbReference>
<name>A0ABP6PYC8_9ACTN</name>
<accession>A0ABP6PYC8</accession>
<reference evidence="2" key="1">
    <citation type="journal article" date="2019" name="Int. J. Syst. Evol. Microbiol.">
        <title>The Global Catalogue of Microorganisms (GCM) 10K type strain sequencing project: providing services to taxonomists for standard genome sequencing and annotation.</title>
        <authorList>
            <consortium name="The Broad Institute Genomics Platform"/>
            <consortium name="The Broad Institute Genome Sequencing Center for Infectious Disease"/>
            <person name="Wu L."/>
            <person name="Ma J."/>
        </authorList>
    </citation>
    <scope>NUCLEOTIDE SEQUENCE [LARGE SCALE GENOMIC DNA]</scope>
    <source>
        <strain evidence="2">JCM 9377</strain>
    </source>
</reference>
<keyword evidence="2" id="KW-1185">Reference proteome</keyword>
<dbReference type="EMBL" id="BAAAUV010000002">
    <property type="protein sequence ID" value="GAA3196245.1"/>
    <property type="molecule type" value="Genomic_DNA"/>
</dbReference>
<sequence length="126" mass="13891">MTAGEHVIYEYAVIRVIPDLERGECLNVGLVLYCQKRDFLEFRPGVDEQRLKALSPSLDLEGVRRALSGIEAHIKGDDHAGGDSLGRRFRWLTAPRSTIVQPGPVHPGLTDDPAGTSERLFARLVG</sequence>